<protein>
    <submittedName>
        <fullName evidence="2">Uncharacterized protein</fullName>
    </submittedName>
</protein>
<name>A0ABZ2ATC6_9TREE</name>
<dbReference type="EMBL" id="CP143809">
    <property type="protein sequence ID" value="WVO21134.1"/>
    <property type="molecule type" value="Genomic_DNA"/>
</dbReference>
<feature type="compositionally biased region" description="Low complexity" evidence="1">
    <location>
        <begin position="66"/>
        <end position="77"/>
    </location>
</feature>
<gene>
    <name evidence="2" type="ORF">IAS62_002439</name>
</gene>
<dbReference type="GeneID" id="89989212"/>
<reference evidence="2 3" key="1">
    <citation type="submission" date="2024-01" db="EMBL/GenBank/DDBJ databases">
        <title>Comparative genomics of Cryptococcus and Kwoniella reveals pathogenesis evolution and contrasting modes of karyotype evolution via chromosome fusion or intercentromeric recombination.</title>
        <authorList>
            <person name="Coelho M.A."/>
            <person name="David-Palma M."/>
            <person name="Shea T."/>
            <person name="Bowers K."/>
            <person name="McGinley-Smith S."/>
            <person name="Mohammad A.W."/>
            <person name="Gnirke A."/>
            <person name="Yurkov A.M."/>
            <person name="Nowrousian M."/>
            <person name="Sun S."/>
            <person name="Cuomo C.A."/>
            <person name="Heitman J."/>
        </authorList>
    </citation>
    <scope>NUCLEOTIDE SEQUENCE [LARGE SCALE GENOMIC DNA]</scope>
    <source>
        <strain evidence="2 3">7685027</strain>
    </source>
</reference>
<sequence>MTRLRRLSDLALLCRSSNQGSLDDRAPATSSFGARVNAKERAPETRTVLRKENSIRRKSVPDMYKAAGNPAGNGQNNRESRASFAPSRGQVQGSDCTANFVQGDRHLRMMNAERSRFP</sequence>
<evidence type="ECO:0000256" key="1">
    <source>
        <dbReference type="SAM" id="MobiDB-lite"/>
    </source>
</evidence>
<keyword evidence="3" id="KW-1185">Reference proteome</keyword>
<evidence type="ECO:0000313" key="2">
    <source>
        <dbReference type="EMBL" id="WVO21134.1"/>
    </source>
</evidence>
<feature type="region of interest" description="Disordered" evidence="1">
    <location>
        <begin position="18"/>
        <end position="95"/>
    </location>
</feature>
<proteinExistence type="predicted"/>
<feature type="compositionally biased region" description="Basic and acidic residues" evidence="1">
    <location>
        <begin position="37"/>
        <end position="55"/>
    </location>
</feature>
<dbReference type="Proteomes" id="UP001432216">
    <property type="component" value="Chromosome 4"/>
</dbReference>
<organism evidence="2 3">
    <name type="scientific">Cryptococcus decagattii</name>
    <dbReference type="NCBI Taxonomy" id="1859122"/>
    <lineage>
        <taxon>Eukaryota</taxon>
        <taxon>Fungi</taxon>
        <taxon>Dikarya</taxon>
        <taxon>Basidiomycota</taxon>
        <taxon>Agaricomycotina</taxon>
        <taxon>Tremellomycetes</taxon>
        <taxon>Tremellales</taxon>
        <taxon>Cryptococcaceae</taxon>
        <taxon>Cryptococcus</taxon>
        <taxon>Cryptococcus gattii species complex</taxon>
    </lineage>
</organism>
<accession>A0ABZ2ATC6</accession>
<dbReference type="RefSeq" id="XP_064720373.1">
    <property type="nucleotide sequence ID" value="XM_064864301.1"/>
</dbReference>
<evidence type="ECO:0000313" key="3">
    <source>
        <dbReference type="Proteomes" id="UP001432216"/>
    </source>
</evidence>